<dbReference type="SMART" id="SM00382">
    <property type="entry name" value="AAA"/>
    <property type="match status" value="1"/>
</dbReference>
<dbReference type="CDD" id="cd03257">
    <property type="entry name" value="ABC_NikE_OppD_transporters"/>
    <property type="match status" value="1"/>
</dbReference>
<evidence type="ECO:0000259" key="8">
    <source>
        <dbReference type="PROSITE" id="PS50893"/>
    </source>
</evidence>
<dbReference type="Gene3D" id="3.40.50.300">
    <property type="entry name" value="P-loop containing nucleotide triphosphate hydrolases"/>
    <property type="match status" value="1"/>
</dbReference>
<keyword evidence="5" id="KW-0547">Nucleotide-binding</keyword>
<dbReference type="PROSITE" id="PS00211">
    <property type="entry name" value="ABC_TRANSPORTER_1"/>
    <property type="match status" value="1"/>
</dbReference>
<keyword evidence="3" id="KW-0813">Transport</keyword>
<keyword evidence="10" id="KW-1185">Reference proteome</keyword>
<dbReference type="PANTHER" id="PTHR43297">
    <property type="entry name" value="OLIGOPEPTIDE TRANSPORT ATP-BINDING PROTEIN APPD"/>
    <property type="match status" value="1"/>
</dbReference>
<evidence type="ECO:0000313" key="10">
    <source>
        <dbReference type="Proteomes" id="UP000749311"/>
    </source>
</evidence>
<evidence type="ECO:0000256" key="4">
    <source>
        <dbReference type="ARBA" id="ARBA00022475"/>
    </source>
</evidence>
<keyword evidence="6" id="KW-0067">ATP-binding</keyword>
<reference evidence="9 10" key="1">
    <citation type="submission" date="2020-02" db="EMBL/GenBank/DDBJ databases">
        <title>Sequencing the genomes of 1000 actinobacteria strains.</title>
        <authorList>
            <person name="Klenk H.-P."/>
        </authorList>
    </citation>
    <scope>NUCLEOTIDE SEQUENCE [LARGE SCALE GENOMIC DNA]</scope>
    <source>
        <strain evidence="9 10">DSM 19609</strain>
    </source>
</reference>
<dbReference type="PROSITE" id="PS50893">
    <property type="entry name" value="ABC_TRANSPORTER_2"/>
    <property type="match status" value="1"/>
</dbReference>
<accession>A0ABX0SDC5</accession>
<evidence type="ECO:0000256" key="2">
    <source>
        <dbReference type="ARBA" id="ARBA00005417"/>
    </source>
</evidence>
<dbReference type="InterPro" id="IPR017871">
    <property type="entry name" value="ABC_transporter-like_CS"/>
</dbReference>
<dbReference type="Pfam" id="PF00005">
    <property type="entry name" value="ABC_tran"/>
    <property type="match status" value="1"/>
</dbReference>
<feature type="domain" description="ABC transporter" evidence="8">
    <location>
        <begin position="4"/>
        <end position="251"/>
    </location>
</feature>
<comment type="subcellular location">
    <subcellularLocation>
        <location evidence="1">Cell membrane</location>
        <topology evidence="1">Peripheral membrane protein</topology>
    </subcellularLocation>
</comment>
<dbReference type="InterPro" id="IPR003439">
    <property type="entry name" value="ABC_transporter-like_ATP-bd"/>
</dbReference>
<dbReference type="EMBL" id="JAAMOZ010000001">
    <property type="protein sequence ID" value="NIH56398.1"/>
    <property type="molecule type" value="Genomic_DNA"/>
</dbReference>
<organism evidence="9 10">
    <name type="scientific">Brooklawnia cerclae</name>
    <dbReference type="NCBI Taxonomy" id="349934"/>
    <lineage>
        <taxon>Bacteria</taxon>
        <taxon>Bacillati</taxon>
        <taxon>Actinomycetota</taxon>
        <taxon>Actinomycetes</taxon>
        <taxon>Propionibacteriales</taxon>
        <taxon>Propionibacteriaceae</taxon>
        <taxon>Brooklawnia</taxon>
    </lineage>
</organism>
<evidence type="ECO:0000256" key="7">
    <source>
        <dbReference type="ARBA" id="ARBA00023136"/>
    </source>
</evidence>
<evidence type="ECO:0000256" key="6">
    <source>
        <dbReference type="ARBA" id="ARBA00022840"/>
    </source>
</evidence>
<dbReference type="Proteomes" id="UP000749311">
    <property type="component" value="Unassembled WGS sequence"/>
</dbReference>
<evidence type="ECO:0000256" key="3">
    <source>
        <dbReference type="ARBA" id="ARBA00022448"/>
    </source>
</evidence>
<dbReference type="InterPro" id="IPR003593">
    <property type="entry name" value="AAA+_ATPase"/>
</dbReference>
<dbReference type="SUPFAM" id="SSF52540">
    <property type="entry name" value="P-loop containing nucleoside triphosphate hydrolases"/>
    <property type="match status" value="1"/>
</dbReference>
<comment type="similarity">
    <text evidence="2">Belongs to the ABC transporter superfamily.</text>
</comment>
<name>A0ABX0SDC5_9ACTN</name>
<evidence type="ECO:0000256" key="1">
    <source>
        <dbReference type="ARBA" id="ARBA00004202"/>
    </source>
</evidence>
<protein>
    <submittedName>
        <fullName evidence="9">ABC-type dipeptide/oligopeptide/nickel transport system ATPase component</fullName>
    </submittedName>
</protein>
<evidence type="ECO:0000256" key="5">
    <source>
        <dbReference type="ARBA" id="ARBA00022741"/>
    </source>
</evidence>
<comment type="caution">
    <text evidence="9">The sequence shown here is derived from an EMBL/GenBank/DDBJ whole genome shotgun (WGS) entry which is preliminary data.</text>
</comment>
<keyword evidence="7" id="KW-0472">Membrane</keyword>
<proteinExistence type="inferred from homology"/>
<evidence type="ECO:0000313" key="9">
    <source>
        <dbReference type="EMBL" id="NIH56398.1"/>
    </source>
</evidence>
<dbReference type="RefSeq" id="WP_167165406.1">
    <property type="nucleotide sequence ID" value="NZ_BAAAOO010000003.1"/>
</dbReference>
<sequence>MSLLRVDDLTVRFGRSRQPAVERVGFSIEPGERVGLIGESGSGKSVTALAIMGLLADTASCTGSIRWHDRELIGMPDAEYSRLRGEEFAMVFQEPMTALDPTMPVGRQVAEVLRLHEGAPPGRARGRVCEMLSAVGLPDAERVADSFPHQLSGGQRQRVLIAMSLINTPELLICDEPTTALDVTVQARVLELLRHALDVSSSAMLFISHDLAVVSQMCDRLLVMYRGSVVEEGAIADVLARPSHPYTAGLIATADIASVSPGQRLPVIDDFWDVPVDVPGRAGARRPLGSTRRTQR</sequence>
<dbReference type="PANTHER" id="PTHR43297:SF2">
    <property type="entry name" value="DIPEPTIDE TRANSPORT ATP-BINDING PROTEIN DPPD"/>
    <property type="match status" value="1"/>
</dbReference>
<gene>
    <name evidence="9" type="ORF">FB473_001043</name>
</gene>
<dbReference type="InterPro" id="IPR050388">
    <property type="entry name" value="ABC_Ni/Peptide_Import"/>
</dbReference>
<keyword evidence="4" id="KW-1003">Cell membrane</keyword>
<dbReference type="InterPro" id="IPR027417">
    <property type="entry name" value="P-loop_NTPase"/>
</dbReference>